<comment type="caution">
    <text evidence="2">The sequence shown here is derived from an EMBL/GenBank/DDBJ whole genome shotgun (WGS) entry which is preliminary data.</text>
</comment>
<feature type="region of interest" description="Disordered" evidence="1">
    <location>
        <begin position="407"/>
        <end position="433"/>
    </location>
</feature>
<feature type="region of interest" description="Disordered" evidence="1">
    <location>
        <begin position="632"/>
        <end position="660"/>
    </location>
</feature>
<feature type="region of interest" description="Disordered" evidence="1">
    <location>
        <begin position="576"/>
        <end position="599"/>
    </location>
</feature>
<feature type="region of interest" description="Disordered" evidence="1">
    <location>
        <begin position="844"/>
        <end position="867"/>
    </location>
</feature>
<gene>
    <name evidence="2" type="ORF">CCMP2556_LOCUS55430</name>
</gene>
<feature type="compositionally biased region" description="Polar residues" evidence="1">
    <location>
        <begin position="632"/>
        <end position="641"/>
    </location>
</feature>
<feature type="compositionally biased region" description="Polar residues" evidence="1">
    <location>
        <begin position="407"/>
        <end position="425"/>
    </location>
</feature>
<reference evidence="2 3" key="1">
    <citation type="submission" date="2024-02" db="EMBL/GenBank/DDBJ databases">
        <authorList>
            <person name="Chen Y."/>
            <person name="Shah S."/>
            <person name="Dougan E. K."/>
            <person name="Thang M."/>
            <person name="Chan C."/>
        </authorList>
    </citation>
    <scope>NUCLEOTIDE SEQUENCE [LARGE SCALE GENOMIC DNA]</scope>
</reference>
<name>A0ABP0T0V4_9DINO</name>
<dbReference type="EMBL" id="CAXAMN010028972">
    <property type="protein sequence ID" value="CAK9118328.1"/>
    <property type="molecule type" value="Genomic_DNA"/>
</dbReference>
<feature type="compositionally biased region" description="Polar residues" evidence="1">
    <location>
        <begin position="543"/>
        <end position="552"/>
    </location>
</feature>
<evidence type="ECO:0000256" key="1">
    <source>
        <dbReference type="SAM" id="MobiDB-lite"/>
    </source>
</evidence>
<protein>
    <submittedName>
        <fullName evidence="2">Uncharacterized protein</fullName>
    </submittedName>
</protein>
<accession>A0ABP0T0V4</accession>
<evidence type="ECO:0000313" key="2">
    <source>
        <dbReference type="EMBL" id="CAK9118328.1"/>
    </source>
</evidence>
<dbReference type="Proteomes" id="UP001642484">
    <property type="component" value="Unassembled WGS sequence"/>
</dbReference>
<evidence type="ECO:0000313" key="3">
    <source>
        <dbReference type="Proteomes" id="UP001642484"/>
    </source>
</evidence>
<proteinExistence type="predicted"/>
<sequence>MSGTPWPLGVGSQDPAGFAPSFDAMAVSSASEPQGLKHFSGDAEDPKEYKRWRTWVTNKLLTLGDKVPENAKGAYVYTLLSGKALECVEHLDPSVYQKTNGEKALFDLLDQRFPQRDQSDEMSEILQEVFQMKAVEGESLKTWVSRATELFDRTDRKVKVKFPDEARGWLILHRSGLSAEQKAVVLSRSMGSLKRDDIGKAMRSVYPEFVVSKRHANSVALIEEDATGPELSFEADETDPELTELEQFLAEHQVGPFGETPGCGVLDSGCGKSIIGADTWKEFEALWTDRGWELPVPFAETNHFKYGNGHQETSELAIRAPVRLGGRAGTIKVAIVKGQAPLLVSRNALKSLKAVINFADNELQLFEDQVKIPLLTNQAGQYTVDLLGQPSDSASQPFAEVMITQPSNASECSTPNPAQTSDDPGSSSSSISATGQYTPQFVQAVLQTVPTFQQYEAASLVECEVAKTSRVTEFNHTIGMDVKYLPGIKDMIIGGTFRSKNFIDLVPGHYPTLQQEGPNEPGVVTTASDSPTAQEIPQIAPTEEQSNPSTNVDLDVPMTPEASPAEQNAEMPEVIDKSPMPSQTRYGPIRSKHRVHEKSGEAALYRPPMTRHEDFVEIMREIVPQLIDQQVTVSSGPSSASGIKRDHPETTDTTEPPSTRARLMSDDQLSVEILSVQDCNQLCQIWDQSKDIEVLIAAYLQKRAGKEIPATGNPPLLQEAVEESKLVEWTTLMEKGAIRVHTGKKAAWIKAQHPDRFMGSRFVIVRKPLEENLHFDPEDPSSFRVKSRWCLQGHLDPDLDTKLHEGQKDNEQLRALLYKASRNGVNPLADLGWVEDEFEPVGTMSDASKRQSNSGQYPMNTKSGRKTMPVPELECDIKGSSTYAATSDDVPFPSTAPELMSEIPLPPGIVSTKQWGTTKISFGKFKSRNWCYRDLIDSEEDEARSYVTWCRPRLESSGGELKDLIAYIHRFEAESAKTGGKTGCLIPGTEVRRSFK</sequence>
<keyword evidence="3" id="KW-1185">Reference proteome</keyword>
<feature type="compositionally biased region" description="Polar residues" evidence="1">
    <location>
        <begin position="850"/>
        <end position="862"/>
    </location>
</feature>
<organism evidence="2 3">
    <name type="scientific">Durusdinium trenchii</name>
    <dbReference type="NCBI Taxonomy" id="1381693"/>
    <lineage>
        <taxon>Eukaryota</taxon>
        <taxon>Sar</taxon>
        <taxon>Alveolata</taxon>
        <taxon>Dinophyceae</taxon>
        <taxon>Suessiales</taxon>
        <taxon>Symbiodiniaceae</taxon>
        <taxon>Durusdinium</taxon>
    </lineage>
</organism>
<feature type="compositionally biased region" description="Polar residues" evidence="1">
    <location>
        <begin position="525"/>
        <end position="535"/>
    </location>
</feature>
<feature type="region of interest" description="Disordered" evidence="1">
    <location>
        <begin position="513"/>
        <end position="552"/>
    </location>
</feature>